<name>A0A1J1JJV1_PLAAG</name>
<organism evidence="1">
    <name type="scientific">Planktothrix agardhii</name>
    <name type="common">Oscillatoria agardhii</name>
    <dbReference type="NCBI Taxonomy" id="1160"/>
    <lineage>
        <taxon>Bacteria</taxon>
        <taxon>Bacillati</taxon>
        <taxon>Cyanobacteriota</taxon>
        <taxon>Cyanophyceae</taxon>
        <taxon>Oscillatoriophycideae</taxon>
        <taxon>Oscillatoriales</taxon>
        <taxon>Microcoleaceae</taxon>
        <taxon>Planktothrix</taxon>
    </lineage>
</organism>
<reference evidence="1" key="1">
    <citation type="submission" date="2015-09" db="EMBL/GenBank/DDBJ databases">
        <authorList>
            <person name="Jackson K.R."/>
            <person name="Lunt B.L."/>
            <person name="Fisher J.N.B."/>
            <person name="Gardner A.V."/>
            <person name="Bailey M.E."/>
            <person name="Deus L.M."/>
            <person name="Earl A.S."/>
            <person name="Gibby P.D."/>
            <person name="Hartmann K.A."/>
            <person name="Liu J.E."/>
            <person name="Manci A.M."/>
            <person name="Nielsen D.A."/>
            <person name="Solomon M.B."/>
            <person name="Breakwell D.P."/>
            <person name="Burnett S.H."/>
            <person name="Grose J.H."/>
        </authorList>
    </citation>
    <scope>NUCLEOTIDE SEQUENCE</scope>
    <source>
        <strain evidence="1">7805</strain>
    </source>
</reference>
<dbReference type="AlphaFoldDB" id="A0A1J1JJV1"/>
<dbReference type="EMBL" id="LO018304">
    <property type="protein sequence ID" value="CUM61790.1"/>
    <property type="molecule type" value="Genomic_DNA"/>
</dbReference>
<proteinExistence type="predicted"/>
<evidence type="ECO:0000313" key="1">
    <source>
        <dbReference type="EMBL" id="CUM61790.1"/>
    </source>
</evidence>
<sequence>MSLSGLTIDNRKAPCLVYLLLKGVACHLSEGGDENQLQDRLYKPHSS</sequence>
<accession>A0A1J1JJV1</accession>
<protein>
    <submittedName>
        <fullName evidence="1">Uncharacterized protein</fullName>
    </submittedName>
</protein>
<gene>
    <name evidence="1" type="ORF">PLAM_3824</name>
</gene>